<accession>A0A8K0H0G0</accession>
<keyword evidence="2" id="KW-1185">Reference proteome</keyword>
<dbReference type="AlphaFoldDB" id="A0A8K0H0G0"/>
<protein>
    <submittedName>
        <fullName evidence="1">Uncharacterized protein</fullName>
    </submittedName>
</protein>
<evidence type="ECO:0000313" key="1">
    <source>
        <dbReference type="EMBL" id="KAF3443411.1"/>
    </source>
</evidence>
<reference evidence="1" key="1">
    <citation type="submission" date="2020-03" db="EMBL/GenBank/DDBJ databases">
        <title>A high-quality chromosome-level genome assembly of a woody plant with both climbing and erect habits, Rhamnella rubrinervis.</title>
        <authorList>
            <person name="Lu Z."/>
            <person name="Yang Y."/>
            <person name="Zhu X."/>
            <person name="Sun Y."/>
        </authorList>
    </citation>
    <scope>NUCLEOTIDE SEQUENCE</scope>
    <source>
        <strain evidence="1">BYM</strain>
        <tissue evidence="1">Leaf</tissue>
    </source>
</reference>
<dbReference type="EMBL" id="VOIH02000006">
    <property type="protein sequence ID" value="KAF3443411.1"/>
    <property type="molecule type" value="Genomic_DNA"/>
</dbReference>
<evidence type="ECO:0000313" key="2">
    <source>
        <dbReference type="Proteomes" id="UP000796880"/>
    </source>
</evidence>
<proteinExistence type="predicted"/>
<comment type="caution">
    <text evidence="1">The sequence shown here is derived from an EMBL/GenBank/DDBJ whole genome shotgun (WGS) entry which is preliminary data.</text>
</comment>
<organism evidence="1 2">
    <name type="scientific">Rhamnella rubrinervis</name>
    <dbReference type="NCBI Taxonomy" id="2594499"/>
    <lineage>
        <taxon>Eukaryota</taxon>
        <taxon>Viridiplantae</taxon>
        <taxon>Streptophyta</taxon>
        <taxon>Embryophyta</taxon>
        <taxon>Tracheophyta</taxon>
        <taxon>Spermatophyta</taxon>
        <taxon>Magnoliopsida</taxon>
        <taxon>eudicotyledons</taxon>
        <taxon>Gunneridae</taxon>
        <taxon>Pentapetalae</taxon>
        <taxon>rosids</taxon>
        <taxon>fabids</taxon>
        <taxon>Rosales</taxon>
        <taxon>Rhamnaceae</taxon>
        <taxon>rhamnoid group</taxon>
        <taxon>Rhamneae</taxon>
        <taxon>Rhamnella</taxon>
    </lineage>
</organism>
<gene>
    <name evidence="1" type="ORF">FNV43_RR13093</name>
</gene>
<name>A0A8K0H0G0_9ROSA</name>
<dbReference type="Proteomes" id="UP000796880">
    <property type="component" value="Unassembled WGS sequence"/>
</dbReference>
<sequence>MWIALVSFREDVSSAIRSRFQIGWLRFHRTLKVGNVSQPFDTSIHDPRSRSLCFLKIRNLLWEGTVNSLLNHLHPTPFSFYPFVPIPYLSSHSFIFSFPDLHLDVPPSPELDDLSWLHVGAPLYKGQIVLSDSKVEAEGVEIEASSSVPAGGEADDVVMIDGIRTQVAVCERRFGRPSCAGSKYRVPRGLVKVEWPTIPTFGENVARKVSVEPLAAAEEVDPSVVDAIKNIKAGKCPASEPASGGNISKSRRMVGSFRNSNTIQIH</sequence>